<proteinExistence type="predicted"/>
<dbReference type="RefSeq" id="WP_386803717.1">
    <property type="nucleotide sequence ID" value="NZ_JBHTMU010000018.1"/>
</dbReference>
<accession>A0ABW3ZK10</accession>
<organism evidence="2 3">
    <name type="scientific">Litorisediminicola beolgyonensis</name>
    <dbReference type="NCBI Taxonomy" id="1173614"/>
    <lineage>
        <taxon>Bacteria</taxon>
        <taxon>Pseudomonadati</taxon>
        <taxon>Pseudomonadota</taxon>
        <taxon>Alphaproteobacteria</taxon>
        <taxon>Rhodobacterales</taxon>
        <taxon>Paracoccaceae</taxon>
        <taxon>Litorisediminicola</taxon>
    </lineage>
</organism>
<evidence type="ECO:0000313" key="2">
    <source>
        <dbReference type="EMBL" id="MFD1343090.1"/>
    </source>
</evidence>
<dbReference type="PANTHER" id="PTHR33608">
    <property type="entry name" value="BLL2464 PROTEIN"/>
    <property type="match status" value="1"/>
</dbReference>
<keyword evidence="3" id="KW-1185">Reference proteome</keyword>
<gene>
    <name evidence="2" type="ORF">ACFQ4E_11725</name>
</gene>
<name>A0ABW3ZK10_9RHOB</name>
<evidence type="ECO:0000259" key="1">
    <source>
        <dbReference type="Pfam" id="PF01882"/>
    </source>
</evidence>
<dbReference type="Proteomes" id="UP001597135">
    <property type="component" value="Unassembled WGS sequence"/>
</dbReference>
<reference evidence="3" key="1">
    <citation type="journal article" date="2019" name="Int. J. Syst. Evol. Microbiol.">
        <title>The Global Catalogue of Microorganisms (GCM) 10K type strain sequencing project: providing services to taxonomists for standard genome sequencing and annotation.</title>
        <authorList>
            <consortium name="The Broad Institute Genomics Platform"/>
            <consortium name="The Broad Institute Genome Sequencing Center for Infectious Disease"/>
            <person name="Wu L."/>
            <person name="Ma J."/>
        </authorList>
    </citation>
    <scope>NUCLEOTIDE SEQUENCE [LARGE SCALE GENOMIC DNA]</scope>
    <source>
        <strain evidence="3">CCUG 62953</strain>
    </source>
</reference>
<dbReference type="InterPro" id="IPR002881">
    <property type="entry name" value="DUF58"/>
</dbReference>
<comment type="caution">
    <text evidence="2">The sequence shown here is derived from an EMBL/GenBank/DDBJ whole genome shotgun (WGS) entry which is preliminary data.</text>
</comment>
<dbReference type="PANTHER" id="PTHR33608:SF12">
    <property type="entry name" value="DUF58 DOMAIN-CONTAINING PROTEIN"/>
    <property type="match status" value="1"/>
</dbReference>
<protein>
    <submittedName>
        <fullName evidence="2">DUF58 domain-containing protein</fullName>
    </submittedName>
</protein>
<evidence type="ECO:0000313" key="3">
    <source>
        <dbReference type="Proteomes" id="UP001597135"/>
    </source>
</evidence>
<feature type="domain" description="DUF58" evidence="1">
    <location>
        <begin position="55"/>
        <end position="221"/>
    </location>
</feature>
<dbReference type="EMBL" id="JBHTMU010000018">
    <property type="protein sequence ID" value="MFD1343090.1"/>
    <property type="molecule type" value="Genomic_DNA"/>
</dbReference>
<sequence length="301" mass="31660">MTGVAALDAPGIALRAESLIALRRAALASGGEVPLASLPGGFVTKRRGHGQDVADVREYVTGDDIRHLDRGSTARTGVLHVRRFQEERDRVTLLVADFRPAMLWGTRRAFRSVAAAEVLSMIGWRVVEEGGRVGLLALGAGAPVAVPVRGRTRGMLDVIGGLVRAHDAALTLALSGEDRDPALEAGLTRVERIAPRGAEVVIASGFDETGGGFRDRIDALSQGRVPRLVWMRDETLRTLPRGSYPIRIGATRARVTVSGDGAGGDPGGILAGRPALVVDSGAAPEDTARLIAAAFPPDREP</sequence>
<dbReference type="Pfam" id="PF01882">
    <property type="entry name" value="DUF58"/>
    <property type="match status" value="1"/>
</dbReference>